<dbReference type="PANTHER" id="PTHR43479">
    <property type="entry name" value="ACREF/ENVCD OPERON REPRESSOR-RELATED"/>
    <property type="match status" value="1"/>
</dbReference>
<dbReference type="InterPro" id="IPR001647">
    <property type="entry name" value="HTH_TetR"/>
</dbReference>
<evidence type="ECO:0000313" key="4">
    <source>
        <dbReference type="EMBL" id="GAA0741329.1"/>
    </source>
</evidence>
<protein>
    <submittedName>
        <fullName evidence="4">TetR/AcrR family transcriptional regulator</fullName>
    </submittedName>
</protein>
<dbReference type="InterPro" id="IPR050624">
    <property type="entry name" value="HTH-type_Tx_Regulator"/>
</dbReference>
<feature type="DNA-binding region" description="H-T-H motif" evidence="2">
    <location>
        <begin position="28"/>
        <end position="47"/>
    </location>
</feature>
<gene>
    <name evidence="4" type="ORF">GCM10008906_22330</name>
</gene>
<dbReference type="RefSeq" id="WP_343761667.1">
    <property type="nucleotide sequence ID" value="NZ_BAAACG010000010.1"/>
</dbReference>
<comment type="caution">
    <text evidence="4">The sequence shown here is derived from an EMBL/GenBank/DDBJ whole genome shotgun (WGS) entry which is preliminary data.</text>
</comment>
<dbReference type="PROSITE" id="PS50977">
    <property type="entry name" value="HTH_TETR_2"/>
    <property type="match status" value="1"/>
</dbReference>
<name>A0ABP3UW16_9CLOT</name>
<evidence type="ECO:0000256" key="1">
    <source>
        <dbReference type="ARBA" id="ARBA00023125"/>
    </source>
</evidence>
<feature type="domain" description="HTH tetR-type" evidence="3">
    <location>
        <begin position="5"/>
        <end position="65"/>
    </location>
</feature>
<organism evidence="4 5">
    <name type="scientific">Clostridium oceanicum</name>
    <dbReference type="NCBI Taxonomy" id="1543"/>
    <lineage>
        <taxon>Bacteria</taxon>
        <taxon>Bacillati</taxon>
        <taxon>Bacillota</taxon>
        <taxon>Clostridia</taxon>
        <taxon>Eubacteriales</taxon>
        <taxon>Clostridiaceae</taxon>
        <taxon>Clostridium</taxon>
    </lineage>
</organism>
<reference evidence="5" key="1">
    <citation type="journal article" date="2019" name="Int. J. Syst. Evol. Microbiol.">
        <title>The Global Catalogue of Microorganisms (GCM) 10K type strain sequencing project: providing services to taxonomists for standard genome sequencing and annotation.</title>
        <authorList>
            <consortium name="The Broad Institute Genomics Platform"/>
            <consortium name="The Broad Institute Genome Sequencing Center for Infectious Disease"/>
            <person name="Wu L."/>
            <person name="Ma J."/>
        </authorList>
    </citation>
    <scope>NUCLEOTIDE SEQUENCE [LARGE SCALE GENOMIC DNA]</scope>
    <source>
        <strain evidence="5">JCM 1407</strain>
    </source>
</reference>
<dbReference type="PANTHER" id="PTHR43479:SF11">
    <property type="entry name" value="ACREF_ENVCD OPERON REPRESSOR-RELATED"/>
    <property type="match status" value="1"/>
</dbReference>
<keyword evidence="5" id="KW-1185">Reference proteome</keyword>
<evidence type="ECO:0000313" key="5">
    <source>
        <dbReference type="Proteomes" id="UP001501510"/>
    </source>
</evidence>
<dbReference type="InterPro" id="IPR009057">
    <property type="entry name" value="Homeodomain-like_sf"/>
</dbReference>
<keyword evidence="1 2" id="KW-0238">DNA-binding</keyword>
<sequence>MKNSTDTQKKLLETGKKEFLKNGFKSASLRKIVKDAGFTLGAFYGYYKDKESLFDGLVEDVSNEMFTSFKKAQDSHFDLIDSEETINSTKLSTEYLRYFMDYIYDNFEQFKLLICCADGTKYENFINDLVNIEVERTTEYYETLRKLNKVKGNINKQLHHMLTSAYFTAVFETVAHDMAKEEALGYVEELALFFNSGWESLISFK</sequence>
<evidence type="ECO:0000259" key="3">
    <source>
        <dbReference type="PROSITE" id="PS50977"/>
    </source>
</evidence>
<dbReference type="Pfam" id="PF00440">
    <property type="entry name" value="TetR_N"/>
    <property type="match status" value="1"/>
</dbReference>
<dbReference type="EMBL" id="BAAACG010000010">
    <property type="protein sequence ID" value="GAA0741329.1"/>
    <property type="molecule type" value="Genomic_DNA"/>
</dbReference>
<proteinExistence type="predicted"/>
<dbReference type="SUPFAM" id="SSF46689">
    <property type="entry name" value="Homeodomain-like"/>
    <property type="match status" value="1"/>
</dbReference>
<dbReference type="Proteomes" id="UP001501510">
    <property type="component" value="Unassembled WGS sequence"/>
</dbReference>
<dbReference type="Gene3D" id="1.10.357.10">
    <property type="entry name" value="Tetracycline Repressor, domain 2"/>
    <property type="match status" value="1"/>
</dbReference>
<evidence type="ECO:0000256" key="2">
    <source>
        <dbReference type="PROSITE-ProRule" id="PRU00335"/>
    </source>
</evidence>
<accession>A0ABP3UW16</accession>